<dbReference type="PANTHER" id="PTHR46157:SF4">
    <property type="entry name" value="K(+) EFFLUX ANTIPORTER 3, CHLOROPLASTIC"/>
    <property type="match status" value="1"/>
</dbReference>
<feature type="transmembrane region" description="Helical" evidence="14">
    <location>
        <begin position="383"/>
        <end position="402"/>
    </location>
</feature>
<evidence type="ECO:0000256" key="10">
    <source>
        <dbReference type="ARBA" id="ARBA00022989"/>
    </source>
</evidence>
<dbReference type="Gene3D" id="1.20.1530.20">
    <property type="match status" value="1"/>
</dbReference>
<dbReference type="STRING" id="1818881.A3196_08015"/>
<dbReference type="InterPro" id="IPR038770">
    <property type="entry name" value="Na+/solute_symporter_sf"/>
</dbReference>
<dbReference type="InterPro" id="IPR003148">
    <property type="entry name" value="RCK_N"/>
</dbReference>
<organism evidence="16 17">
    <name type="scientific">Candidatus Thiodiazotropha endoloripes</name>
    <dbReference type="NCBI Taxonomy" id="1818881"/>
    <lineage>
        <taxon>Bacteria</taxon>
        <taxon>Pseudomonadati</taxon>
        <taxon>Pseudomonadota</taxon>
        <taxon>Gammaproteobacteria</taxon>
        <taxon>Chromatiales</taxon>
        <taxon>Sedimenticolaceae</taxon>
        <taxon>Candidatus Thiodiazotropha</taxon>
    </lineage>
</organism>
<dbReference type="Gene3D" id="3.40.50.720">
    <property type="entry name" value="NAD(P)-binding Rossmann-like Domain"/>
    <property type="match status" value="1"/>
</dbReference>
<feature type="transmembrane region" description="Helical" evidence="14">
    <location>
        <begin position="239"/>
        <end position="260"/>
    </location>
</feature>
<feature type="transmembrane region" description="Helical" evidence="14">
    <location>
        <begin position="295"/>
        <end position="314"/>
    </location>
</feature>
<dbReference type="InterPro" id="IPR006153">
    <property type="entry name" value="Cation/H_exchanger_TM"/>
</dbReference>
<evidence type="ECO:0000259" key="15">
    <source>
        <dbReference type="PROSITE" id="PS51201"/>
    </source>
</evidence>
<dbReference type="GO" id="GO:1902600">
    <property type="term" value="P:proton transmembrane transport"/>
    <property type="evidence" value="ECO:0007669"/>
    <property type="project" value="InterPro"/>
</dbReference>
<gene>
    <name evidence="16" type="ORF">A3196_08015</name>
</gene>
<dbReference type="FunFam" id="3.40.50.720:FF:000036">
    <property type="entry name" value="Glutathione-regulated potassium-efflux system protein KefB"/>
    <property type="match status" value="1"/>
</dbReference>
<feature type="transmembrane region" description="Helical" evidence="14">
    <location>
        <begin position="85"/>
        <end position="103"/>
    </location>
</feature>
<dbReference type="PANTHER" id="PTHR46157">
    <property type="entry name" value="K(+) EFFLUX ANTIPORTER 3, CHLOROPLASTIC"/>
    <property type="match status" value="1"/>
</dbReference>
<evidence type="ECO:0000256" key="5">
    <source>
        <dbReference type="ARBA" id="ARBA00022475"/>
    </source>
</evidence>
<evidence type="ECO:0000256" key="9">
    <source>
        <dbReference type="ARBA" id="ARBA00022958"/>
    </source>
</evidence>
<keyword evidence="6" id="KW-0997">Cell inner membrane</keyword>
<dbReference type="GO" id="GO:0008324">
    <property type="term" value="F:monoatomic cation transmembrane transporter activity"/>
    <property type="evidence" value="ECO:0007669"/>
    <property type="project" value="InterPro"/>
</dbReference>
<keyword evidence="9" id="KW-0630">Potassium</keyword>
<dbReference type="Proteomes" id="UP000094849">
    <property type="component" value="Unassembled WGS sequence"/>
</dbReference>
<dbReference type="RefSeq" id="WP_069024345.1">
    <property type="nucleotide sequence ID" value="NZ_LVJZ01000003.1"/>
</dbReference>
<feature type="transmembrane region" description="Helical" evidence="14">
    <location>
        <begin position="150"/>
        <end position="170"/>
    </location>
</feature>
<name>A0A1E2UPL9_9GAMM</name>
<dbReference type="GO" id="GO:0015297">
    <property type="term" value="F:antiporter activity"/>
    <property type="evidence" value="ECO:0007669"/>
    <property type="project" value="UniProtKB-KW"/>
</dbReference>
<evidence type="ECO:0000313" key="16">
    <source>
        <dbReference type="EMBL" id="ODB96703.1"/>
    </source>
</evidence>
<keyword evidence="4" id="KW-0050">Antiport</keyword>
<keyword evidence="12 14" id="KW-0472">Membrane</keyword>
<keyword evidence="8 14" id="KW-0812">Transmembrane</keyword>
<dbReference type="FunFam" id="1.20.1530.20:FF:000001">
    <property type="entry name" value="Glutathione-regulated potassium-efflux system protein KefB"/>
    <property type="match status" value="1"/>
</dbReference>
<evidence type="ECO:0000256" key="2">
    <source>
        <dbReference type="ARBA" id="ARBA00005551"/>
    </source>
</evidence>
<dbReference type="PROSITE" id="PS51201">
    <property type="entry name" value="RCK_N"/>
    <property type="match status" value="1"/>
</dbReference>
<keyword evidence="3" id="KW-0813">Transport</keyword>
<keyword evidence="11" id="KW-0406">Ion transport</keyword>
<feature type="transmembrane region" description="Helical" evidence="14">
    <location>
        <begin position="54"/>
        <end position="73"/>
    </location>
</feature>
<evidence type="ECO:0000256" key="4">
    <source>
        <dbReference type="ARBA" id="ARBA00022449"/>
    </source>
</evidence>
<accession>A0A1E2UPL9</accession>
<dbReference type="GO" id="GO:0005886">
    <property type="term" value="C:plasma membrane"/>
    <property type="evidence" value="ECO:0007669"/>
    <property type="project" value="UniProtKB-SubCell"/>
</dbReference>
<feature type="transmembrane region" description="Helical" evidence="14">
    <location>
        <begin position="6"/>
        <end position="23"/>
    </location>
</feature>
<keyword evidence="17" id="KW-1185">Reference proteome</keyword>
<evidence type="ECO:0000313" key="17">
    <source>
        <dbReference type="Proteomes" id="UP000094849"/>
    </source>
</evidence>
<comment type="caution">
    <text evidence="16">The sequence shown here is derived from an EMBL/GenBank/DDBJ whole genome shotgun (WGS) entry which is preliminary data.</text>
</comment>
<evidence type="ECO:0000256" key="1">
    <source>
        <dbReference type="ARBA" id="ARBA00004429"/>
    </source>
</evidence>
<feature type="transmembrane region" description="Helical" evidence="14">
    <location>
        <begin position="350"/>
        <end position="371"/>
    </location>
</feature>
<dbReference type="InterPro" id="IPR004771">
    <property type="entry name" value="K/H_exchanger"/>
</dbReference>
<feature type="transmembrane region" description="Helical" evidence="14">
    <location>
        <begin position="109"/>
        <end position="130"/>
    </location>
</feature>
<evidence type="ECO:0000256" key="12">
    <source>
        <dbReference type="ARBA" id="ARBA00023136"/>
    </source>
</evidence>
<dbReference type="AlphaFoldDB" id="A0A1E2UPL9"/>
<reference evidence="16 17" key="1">
    <citation type="submission" date="2016-03" db="EMBL/GenBank/DDBJ databases">
        <title>Chemosynthetic sulphur-oxidizing symbionts of marine invertebrate animals are capable of nitrogen fixation.</title>
        <authorList>
            <person name="Petersen J.M."/>
            <person name="Kemper A."/>
            <person name="Gruber-Vodicka H."/>
            <person name="Cardini U."/>
            <person name="Geest Mvander."/>
            <person name="Kleiner M."/>
            <person name="Bulgheresi S."/>
            <person name="Fussmann M."/>
            <person name="Herbold C."/>
            <person name="Seah B.K.B."/>
            <person name="Antony C.Paul."/>
            <person name="Liu D."/>
            <person name="Belitz A."/>
            <person name="Weber M."/>
        </authorList>
    </citation>
    <scope>NUCLEOTIDE SEQUENCE [LARGE SCALE GENOMIC DNA]</scope>
    <source>
        <strain evidence="16">G_D</strain>
    </source>
</reference>
<evidence type="ECO:0000256" key="14">
    <source>
        <dbReference type="SAM" id="Phobius"/>
    </source>
</evidence>
<comment type="similarity">
    <text evidence="2">Belongs to the monovalent cation:proton antiporter 2 (CPA2) transporter (TC 2.A.37) family.</text>
</comment>
<evidence type="ECO:0000256" key="3">
    <source>
        <dbReference type="ARBA" id="ARBA00022448"/>
    </source>
</evidence>
<evidence type="ECO:0000256" key="8">
    <source>
        <dbReference type="ARBA" id="ARBA00022692"/>
    </source>
</evidence>
<dbReference type="EMBL" id="LVJZ01000003">
    <property type="protein sequence ID" value="ODB96703.1"/>
    <property type="molecule type" value="Genomic_DNA"/>
</dbReference>
<dbReference type="NCBIfam" id="TIGR00932">
    <property type="entry name" value="2a37"/>
    <property type="match status" value="1"/>
</dbReference>
<evidence type="ECO:0000256" key="13">
    <source>
        <dbReference type="SAM" id="MobiDB-lite"/>
    </source>
</evidence>
<evidence type="ECO:0000256" key="6">
    <source>
        <dbReference type="ARBA" id="ARBA00022519"/>
    </source>
</evidence>
<feature type="domain" description="RCK N-terminal" evidence="15">
    <location>
        <begin position="424"/>
        <end position="540"/>
    </location>
</feature>
<feature type="region of interest" description="Disordered" evidence="13">
    <location>
        <begin position="621"/>
        <end position="642"/>
    </location>
</feature>
<comment type="subcellular location">
    <subcellularLocation>
        <location evidence="1">Cell inner membrane</location>
        <topology evidence="1">Multi-pass membrane protein</topology>
    </subcellularLocation>
</comment>
<proteinExistence type="inferred from homology"/>
<dbReference type="InterPro" id="IPR036291">
    <property type="entry name" value="NAD(P)-bd_dom_sf"/>
</dbReference>
<dbReference type="SUPFAM" id="SSF51735">
    <property type="entry name" value="NAD(P)-binding Rossmann-fold domains"/>
    <property type="match status" value="1"/>
</dbReference>
<evidence type="ECO:0000256" key="11">
    <source>
        <dbReference type="ARBA" id="ARBA00023065"/>
    </source>
</evidence>
<keyword evidence="5" id="KW-1003">Cell membrane</keyword>
<sequence>MGGLLFQAFIYLCAAVIAVPIAKRLGLGSVLGYLLAGIFIGPVIGLVGSETQTIQHFAEFGVVMMLFLVGLELQPKMLWEMRSRLIGLGGLQVALTTALITAAALMMGLFWTVALTIGLIFSLSSTAIVLQTLNEKGLTKTEGGRAGFSVLLFQDIAVIPMLALIPLLALPELVAGSGESLTTAAESHGDAGHHHDLSLVDGLPGWAHALVVLGAIASVLLGGHFLSRPLFRFIAESRLREIFTASALMLVIGIALLMTLVDLSPALGTFLAGVVLANSEFRHELESDIEPFKGLLLGLFFITVGAGIDFNILFNDSLTILSLTVCVIVIKGLVLYALARAFRLATTDGWLLTLGLAQAGEFGFVLLSFSLQNQVLPAELASTLSLVVALSMLLTPVLFIVYDKLILNRQPDSDQRRADSIDETGSVIIAGNGRFGQIVNRLLVASGVQTTVLDHQADIINMLSKVGVKSYYGDASRPDLLHAAGIESAKAVVIAIDDRSRTLEMVEHIRRHYPEVKILARAFDVNHLYLLNKAGVDIAVRELFDGSLELGKAALRAVGVHPFKVEKMSMAFRKHDENGLNTLYELWDENTEMASNKAYLARAREHGDTLKGMMETDRMQLHDRSERGWTPPPKHYTKDMGE</sequence>
<feature type="transmembrane region" description="Helical" evidence="14">
    <location>
        <begin position="320"/>
        <end position="338"/>
    </location>
</feature>
<evidence type="ECO:0000256" key="7">
    <source>
        <dbReference type="ARBA" id="ARBA00022538"/>
    </source>
</evidence>
<keyword evidence="7" id="KW-0633">Potassium transport</keyword>
<dbReference type="GO" id="GO:0006813">
    <property type="term" value="P:potassium ion transport"/>
    <property type="evidence" value="ECO:0007669"/>
    <property type="project" value="UniProtKB-KW"/>
</dbReference>
<protein>
    <submittedName>
        <fullName evidence="16">Potassium transporter</fullName>
    </submittedName>
</protein>
<feature type="transmembrane region" description="Helical" evidence="14">
    <location>
        <begin position="206"/>
        <end position="227"/>
    </location>
</feature>
<dbReference type="Pfam" id="PF00999">
    <property type="entry name" value="Na_H_Exchanger"/>
    <property type="match status" value="1"/>
</dbReference>
<dbReference type="Pfam" id="PF02254">
    <property type="entry name" value="TrkA_N"/>
    <property type="match status" value="1"/>
</dbReference>
<feature type="transmembrane region" description="Helical" evidence="14">
    <location>
        <begin position="30"/>
        <end position="48"/>
    </location>
</feature>
<keyword evidence="10 14" id="KW-1133">Transmembrane helix</keyword>